<keyword evidence="4" id="KW-0410">Iron transport</keyword>
<dbReference type="GO" id="GO:0016887">
    <property type="term" value="F:ATP hydrolysis activity"/>
    <property type="evidence" value="ECO:0007669"/>
    <property type="project" value="InterPro"/>
</dbReference>
<feature type="domain" description="AAA+ ATPase" evidence="8">
    <location>
        <begin position="36"/>
        <end position="203"/>
    </location>
</feature>
<dbReference type="AlphaFoldDB" id="A0A7X6PNE7"/>
<name>A0A7X6PNE7_9CORY</name>
<keyword evidence="6" id="KW-0406">Ion transport</keyword>
<evidence type="ECO:0000259" key="8">
    <source>
        <dbReference type="SMART" id="SM00382"/>
    </source>
</evidence>
<evidence type="ECO:0000256" key="5">
    <source>
        <dbReference type="ARBA" id="ARBA00023004"/>
    </source>
</evidence>
<keyword evidence="2" id="KW-0813">Transport</keyword>
<evidence type="ECO:0000313" key="9">
    <source>
        <dbReference type="EMBL" id="NLA56153.1"/>
    </source>
</evidence>
<dbReference type="Gene3D" id="3.40.50.300">
    <property type="entry name" value="P-loop containing nucleotide triphosphate hydrolases"/>
    <property type="match status" value="2"/>
</dbReference>
<gene>
    <name evidence="9" type="ORF">GX859_07635</name>
</gene>
<dbReference type="InterPro" id="IPR051535">
    <property type="entry name" value="Siderophore_ABC-ATPase"/>
</dbReference>
<dbReference type="PANTHER" id="PTHR42771">
    <property type="entry name" value="IRON(3+)-HYDROXAMATE IMPORT ATP-BINDING PROTEIN FHUC"/>
    <property type="match status" value="1"/>
</dbReference>
<keyword evidence="7" id="KW-0472">Membrane</keyword>
<evidence type="ECO:0000313" key="10">
    <source>
        <dbReference type="Proteomes" id="UP000557899"/>
    </source>
</evidence>
<evidence type="ECO:0000256" key="7">
    <source>
        <dbReference type="ARBA" id="ARBA00023136"/>
    </source>
</evidence>
<organism evidence="9 10">
    <name type="scientific">Corynebacterium humireducens</name>
    <dbReference type="NCBI Taxonomy" id="1223514"/>
    <lineage>
        <taxon>Bacteria</taxon>
        <taxon>Bacillati</taxon>
        <taxon>Actinomycetota</taxon>
        <taxon>Actinomycetes</taxon>
        <taxon>Mycobacteriales</taxon>
        <taxon>Corynebacteriaceae</taxon>
        <taxon>Corynebacterium</taxon>
    </lineage>
</organism>
<evidence type="ECO:0000256" key="1">
    <source>
        <dbReference type="ARBA" id="ARBA00004202"/>
    </source>
</evidence>
<dbReference type="GO" id="GO:0006302">
    <property type="term" value="P:double-strand break repair"/>
    <property type="evidence" value="ECO:0007669"/>
    <property type="project" value="InterPro"/>
</dbReference>
<dbReference type="GO" id="GO:0005524">
    <property type="term" value="F:ATP binding"/>
    <property type="evidence" value="ECO:0007669"/>
    <property type="project" value="InterPro"/>
</dbReference>
<evidence type="ECO:0000256" key="4">
    <source>
        <dbReference type="ARBA" id="ARBA00022496"/>
    </source>
</evidence>
<dbReference type="EMBL" id="JAAZHI010000154">
    <property type="protein sequence ID" value="NLA56153.1"/>
    <property type="molecule type" value="Genomic_DNA"/>
</dbReference>
<evidence type="ECO:0000256" key="6">
    <source>
        <dbReference type="ARBA" id="ARBA00023065"/>
    </source>
</evidence>
<dbReference type="InterPro" id="IPR038729">
    <property type="entry name" value="Rad50/SbcC_AAA"/>
</dbReference>
<dbReference type="Proteomes" id="UP000557899">
    <property type="component" value="Unassembled WGS sequence"/>
</dbReference>
<dbReference type="SMART" id="SM00382">
    <property type="entry name" value="AAA"/>
    <property type="match status" value="1"/>
</dbReference>
<dbReference type="InterPro" id="IPR003959">
    <property type="entry name" value="ATPase_AAA_core"/>
</dbReference>
<comment type="caution">
    <text evidence="9">The sequence shown here is derived from an EMBL/GenBank/DDBJ whole genome shotgun (WGS) entry which is preliminary data.</text>
</comment>
<protein>
    <submittedName>
        <fullName evidence="9">AAA family ATPase</fullName>
    </submittedName>
</protein>
<dbReference type="GO" id="GO:0005886">
    <property type="term" value="C:plasma membrane"/>
    <property type="evidence" value="ECO:0007669"/>
    <property type="project" value="UniProtKB-SubCell"/>
</dbReference>
<dbReference type="GO" id="GO:0006826">
    <property type="term" value="P:iron ion transport"/>
    <property type="evidence" value="ECO:0007669"/>
    <property type="project" value="UniProtKB-KW"/>
</dbReference>
<dbReference type="SUPFAM" id="SSF52540">
    <property type="entry name" value="P-loop containing nucleoside triphosphate hydrolases"/>
    <property type="match status" value="1"/>
</dbReference>
<accession>A0A7X6PNE7</accession>
<dbReference type="Pfam" id="PF13476">
    <property type="entry name" value="AAA_23"/>
    <property type="match status" value="1"/>
</dbReference>
<dbReference type="PANTHER" id="PTHR42771:SF2">
    <property type="entry name" value="IRON(3+)-HYDROXAMATE IMPORT ATP-BINDING PROTEIN FHUC"/>
    <property type="match status" value="1"/>
</dbReference>
<keyword evidence="3" id="KW-1003">Cell membrane</keyword>
<dbReference type="Pfam" id="PF13304">
    <property type="entry name" value="AAA_21"/>
    <property type="match status" value="1"/>
</dbReference>
<dbReference type="InterPro" id="IPR003593">
    <property type="entry name" value="AAA+_ATPase"/>
</dbReference>
<reference evidence="9 10" key="1">
    <citation type="journal article" date="2020" name="Biotechnol. Biofuels">
        <title>New insights from the biogas microbiome by comprehensive genome-resolved metagenomics of nearly 1600 species originating from multiple anaerobic digesters.</title>
        <authorList>
            <person name="Campanaro S."/>
            <person name="Treu L."/>
            <person name="Rodriguez-R L.M."/>
            <person name="Kovalovszki A."/>
            <person name="Ziels R.M."/>
            <person name="Maus I."/>
            <person name="Zhu X."/>
            <person name="Kougias P.G."/>
            <person name="Basile A."/>
            <person name="Luo G."/>
            <person name="Schluter A."/>
            <person name="Konstantinidis K.T."/>
            <person name="Angelidaki I."/>
        </authorList>
    </citation>
    <scope>NUCLEOTIDE SEQUENCE [LARGE SCALE GENOMIC DNA]</scope>
    <source>
        <strain evidence="9">AS15tlH2ME_198</strain>
    </source>
</reference>
<evidence type="ECO:0000256" key="2">
    <source>
        <dbReference type="ARBA" id="ARBA00022448"/>
    </source>
</evidence>
<sequence>MFLRAARLHTPRTELPSWLADLPVVRSLERQPLEFDTPVTILTGENGTGKSTLVEALAVGLRLNPEGGSRHATVSTVADSVSPLHEHLLLTRPRNPRDAWFLRGESHLNVAAYHESLGPSPIDDLLHMSHGESLMALVERRFHDEGIFLLDEPEAGLSHLRQLELLGRLWHLADAGAQFIMATHSPILLAVPGARILELDESGLQKRTLEETECHRAAVEFMSDPHGTAAFLTGEEP</sequence>
<proteinExistence type="predicted"/>
<comment type="subcellular location">
    <subcellularLocation>
        <location evidence="1">Cell membrane</location>
        <topology evidence="1">Peripheral membrane protein</topology>
    </subcellularLocation>
</comment>
<keyword evidence="5" id="KW-0408">Iron</keyword>
<dbReference type="InterPro" id="IPR027417">
    <property type="entry name" value="P-loop_NTPase"/>
</dbReference>
<evidence type="ECO:0000256" key="3">
    <source>
        <dbReference type="ARBA" id="ARBA00022475"/>
    </source>
</evidence>